<name>A0A1T4M7W0_9BACT</name>
<keyword evidence="4 7" id="KW-0812">Transmembrane</keyword>
<evidence type="ECO:0000256" key="2">
    <source>
        <dbReference type="ARBA" id="ARBA00005262"/>
    </source>
</evidence>
<evidence type="ECO:0000256" key="4">
    <source>
        <dbReference type="ARBA" id="ARBA00022692"/>
    </source>
</evidence>
<feature type="transmembrane region" description="Helical" evidence="7">
    <location>
        <begin position="223"/>
        <end position="243"/>
    </location>
</feature>
<evidence type="ECO:0000256" key="1">
    <source>
        <dbReference type="ARBA" id="ARBA00004651"/>
    </source>
</evidence>
<dbReference type="PIRSF" id="PIRSF004810">
    <property type="entry name" value="ChrA"/>
    <property type="match status" value="1"/>
</dbReference>
<keyword evidence="3" id="KW-1003">Cell membrane</keyword>
<feature type="transmembrane region" description="Helical" evidence="7">
    <location>
        <begin position="86"/>
        <end position="109"/>
    </location>
</feature>
<evidence type="ECO:0000313" key="8">
    <source>
        <dbReference type="EMBL" id="SJZ62878.1"/>
    </source>
</evidence>
<feature type="transmembrane region" description="Helical" evidence="7">
    <location>
        <begin position="147"/>
        <end position="180"/>
    </location>
</feature>
<dbReference type="GO" id="GO:0005886">
    <property type="term" value="C:plasma membrane"/>
    <property type="evidence" value="ECO:0007669"/>
    <property type="project" value="UniProtKB-SubCell"/>
</dbReference>
<dbReference type="EMBL" id="FUWZ01000001">
    <property type="protein sequence ID" value="SJZ62878.1"/>
    <property type="molecule type" value="Genomic_DNA"/>
</dbReference>
<feature type="transmembrane region" description="Helical" evidence="7">
    <location>
        <begin position="398"/>
        <end position="417"/>
    </location>
</feature>
<dbReference type="RefSeq" id="WP_078668546.1">
    <property type="nucleotide sequence ID" value="NZ_FUWZ01000001.1"/>
</dbReference>
<comment type="subcellular location">
    <subcellularLocation>
        <location evidence="1">Cell membrane</location>
        <topology evidence="1">Multi-pass membrane protein</topology>
    </subcellularLocation>
</comment>
<sequence length="442" mass="49016">MNESNQQPQPSFGEALRFWFKLGWISFGGTAGHIAIMHEYLVDRKKWISNSRFLHALNHCMILPGPEAQQLATYVGWQLHGRKGGLAAGILFVLPSMFILLGLSMMYVLYGNVPWIYAMFNGLKPAVVAIIILAMIRVGQKALHTPLHYVLAAAAFVSICWFNLSLLAIIGGTITIALLLRYLRPSLVERDVHHEEAMAAEEQGYYLNKYTKTPMGGNVLLRLGKQIGVTLLLWVLPFALFFLLAEDFRFWKGMVLFFTQTALVTVGGSYTVLPYVAQFSVGKLNWLSSMQMIDGFALAETTPGPLIIVLSYVGFMAGYNHFGGSLWMGTLGLLTTTFYTFLPCFLFIFAGAPLIGKTQENRSIAGVLGFVTAAVTGVILNLTIFLGKDVLFPGGVAFGNLDYPALGWMLLSLFLLIRYRLNVVYLIGMSLCFGLVHYLFLQ</sequence>
<dbReference type="InterPro" id="IPR014047">
    <property type="entry name" value="Chr_Tranpt_l_chain"/>
</dbReference>
<dbReference type="InterPro" id="IPR003370">
    <property type="entry name" value="Chromate_transpt"/>
</dbReference>
<dbReference type="NCBIfam" id="TIGR00937">
    <property type="entry name" value="2A51"/>
    <property type="match status" value="1"/>
</dbReference>
<keyword evidence="9" id="KW-1185">Reference proteome</keyword>
<dbReference type="GO" id="GO:0015109">
    <property type="term" value="F:chromate transmembrane transporter activity"/>
    <property type="evidence" value="ECO:0007669"/>
    <property type="project" value="InterPro"/>
</dbReference>
<feature type="transmembrane region" description="Helical" evidence="7">
    <location>
        <begin position="423"/>
        <end position="441"/>
    </location>
</feature>
<accession>A0A1T4M7W0</accession>
<comment type="similarity">
    <text evidence="2">Belongs to the chromate ion transporter (CHR) (TC 2.A.51) family.</text>
</comment>
<dbReference type="PANTHER" id="PTHR33567:SF3">
    <property type="entry name" value="CHROMATE ION TRANSPORTER (EUROFUNG)"/>
    <property type="match status" value="1"/>
</dbReference>
<proteinExistence type="inferred from homology"/>
<feature type="transmembrane region" description="Helical" evidence="7">
    <location>
        <begin position="364"/>
        <end position="386"/>
    </location>
</feature>
<dbReference type="Proteomes" id="UP000190367">
    <property type="component" value="Unassembled WGS sequence"/>
</dbReference>
<dbReference type="Pfam" id="PF02417">
    <property type="entry name" value="Chromate_transp"/>
    <property type="match status" value="2"/>
</dbReference>
<feature type="transmembrane region" description="Helical" evidence="7">
    <location>
        <begin position="255"/>
        <end position="276"/>
    </location>
</feature>
<evidence type="ECO:0000256" key="7">
    <source>
        <dbReference type="SAM" id="Phobius"/>
    </source>
</evidence>
<evidence type="ECO:0000256" key="5">
    <source>
        <dbReference type="ARBA" id="ARBA00022989"/>
    </source>
</evidence>
<feature type="transmembrane region" description="Helical" evidence="7">
    <location>
        <begin position="331"/>
        <end position="352"/>
    </location>
</feature>
<reference evidence="9" key="1">
    <citation type="submission" date="2017-02" db="EMBL/GenBank/DDBJ databases">
        <authorList>
            <person name="Varghese N."/>
            <person name="Submissions S."/>
        </authorList>
    </citation>
    <scope>NUCLEOTIDE SEQUENCE [LARGE SCALE GENOMIC DNA]</scope>
    <source>
        <strain evidence="9">DSM 22224</strain>
    </source>
</reference>
<keyword evidence="5 7" id="KW-1133">Transmembrane helix</keyword>
<evidence type="ECO:0000256" key="3">
    <source>
        <dbReference type="ARBA" id="ARBA00022475"/>
    </source>
</evidence>
<dbReference type="PANTHER" id="PTHR33567">
    <property type="entry name" value="CHROMATE ION TRANSPORTER (EUROFUNG)"/>
    <property type="match status" value="1"/>
</dbReference>
<evidence type="ECO:0000313" key="9">
    <source>
        <dbReference type="Proteomes" id="UP000190367"/>
    </source>
</evidence>
<evidence type="ECO:0000256" key="6">
    <source>
        <dbReference type="ARBA" id="ARBA00023136"/>
    </source>
</evidence>
<gene>
    <name evidence="8" type="ORF">SAMN04488128_101974</name>
</gene>
<dbReference type="STRING" id="634771.SAMN04488128_101974"/>
<feature type="transmembrane region" description="Helical" evidence="7">
    <location>
        <begin position="22"/>
        <end position="42"/>
    </location>
</feature>
<protein>
    <submittedName>
        <fullName evidence="8">Chromate transporter</fullName>
    </submittedName>
</protein>
<feature type="transmembrane region" description="Helical" evidence="7">
    <location>
        <begin position="296"/>
        <end position="319"/>
    </location>
</feature>
<dbReference type="OrthoDB" id="9788907at2"/>
<dbReference type="AlphaFoldDB" id="A0A1T4M7W0"/>
<organism evidence="8 9">
    <name type="scientific">Chitinophaga eiseniae</name>
    <dbReference type="NCBI Taxonomy" id="634771"/>
    <lineage>
        <taxon>Bacteria</taxon>
        <taxon>Pseudomonadati</taxon>
        <taxon>Bacteroidota</taxon>
        <taxon>Chitinophagia</taxon>
        <taxon>Chitinophagales</taxon>
        <taxon>Chitinophagaceae</taxon>
        <taxon>Chitinophaga</taxon>
    </lineage>
</organism>
<feature type="transmembrane region" description="Helical" evidence="7">
    <location>
        <begin position="115"/>
        <end position="135"/>
    </location>
</feature>
<keyword evidence="6 7" id="KW-0472">Membrane</keyword>